<dbReference type="Gene3D" id="3.40.50.2000">
    <property type="entry name" value="Glycogen Phosphorylase B"/>
    <property type="match status" value="2"/>
</dbReference>
<dbReference type="PANTHER" id="PTHR46401">
    <property type="entry name" value="GLYCOSYLTRANSFERASE WBBK-RELATED"/>
    <property type="match status" value="1"/>
</dbReference>
<keyword evidence="4" id="KW-1185">Reference proteome</keyword>
<dbReference type="Pfam" id="PF13692">
    <property type="entry name" value="Glyco_trans_1_4"/>
    <property type="match status" value="1"/>
</dbReference>
<dbReference type="Pfam" id="PF13579">
    <property type="entry name" value="Glyco_trans_4_4"/>
    <property type="match status" value="1"/>
</dbReference>
<keyword evidence="1" id="KW-0808">Transferase</keyword>
<dbReference type="InParanoid" id="A0A1B1AJR1"/>
<dbReference type="FunCoup" id="A0A1B1AJR1">
    <property type="interactions" value="247"/>
</dbReference>
<accession>A0A1B1AJR1</accession>
<proteinExistence type="predicted"/>
<evidence type="ECO:0000259" key="2">
    <source>
        <dbReference type="Pfam" id="PF13579"/>
    </source>
</evidence>
<dbReference type="InterPro" id="IPR028098">
    <property type="entry name" value="Glyco_trans_4-like_N"/>
</dbReference>
<dbReference type="EMBL" id="CP013244">
    <property type="protein sequence ID" value="ANP46809.1"/>
    <property type="molecule type" value="Genomic_DNA"/>
</dbReference>
<dbReference type="GO" id="GO:0016757">
    <property type="term" value="F:glycosyltransferase activity"/>
    <property type="evidence" value="ECO:0007669"/>
    <property type="project" value="TreeGrafter"/>
</dbReference>
<evidence type="ECO:0000313" key="4">
    <source>
        <dbReference type="Proteomes" id="UP000092498"/>
    </source>
</evidence>
<dbReference type="AlphaFoldDB" id="A0A1B1AJR1"/>
<evidence type="ECO:0000256" key="1">
    <source>
        <dbReference type="ARBA" id="ARBA00022679"/>
    </source>
</evidence>
<reference evidence="3 4" key="1">
    <citation type="submission" date="2015-11" db="EMBL/GenBank/DDBJ databases">
        <title>Whole-Genome Sequence of Candidatus Oderbacter manganicum from the National Park Lower Oder Valley, Germany.</title>
        <authorList>
            <person name="Braun B."/>
            <person name="Liere K."/>
            <person name="Szewzyk U."/>
        </authorList>
    </citation>
    <scope>NUCLEOTIDE SEQUENCE [LARGE SCALE GENOMIC DNA]</scope>
    <source>
        <strain evidence="3 4">OTSz_A_272</strain>
    </source>
</reference>
<name>A0A1B1AJR1_9PROT</name>
<dbReference type="Proteomes" id="UP000092498">
    <property type="component" value="Chromosome"/>
</dbReference>
<organism evidence="3 4">
    <name type="scientific">Candidatus Viadribacter manganicus</name>
    <dbReference type="NCBI Taxonomy" id="1759059"/>
    <lineage>
        <taxon>Bacteria</taxon>
        <taxon>Pseudomonadati</taxon>
        <taxon>Pseudomonadota</taxon>
        <taxon>Alphaproteobacteria</taxon>
        <taxon>Hyphomonadales</taxon>
        <taxon>Hyphomonadaceae</taxon>
        <taxon>Candidatus Viadribacter</taxon>
    </lineage>
</organism>
<dbReference type="GO" id="GO:0009103">
    <property type="term" value="P:lipopolysaccharide biosynthetic process"/>
    <property type="evidence" value="ECO:0007669"/>
    <property type="project" value="TreeGrafter"/>
</dbReference>
<protein>
    <recommendedName>
        <fullName evidence="2">Glycosyltransferase subfamily 4-like N-terminal domain-containing protein</fullName>
    </recommendedName>
</protein>
<evidence type="ECO:0000313" key="3">
    <source>
        <dbReference type="EMBL" id="ANP46809.1"/>
    </source>
</evidence>
<dbReference type="STRING" id="1759059.ATE48_13250"/>
<dbReference type="RefSeq" id="WP_066772269.1">
    <property type="nucleotide sequence ID" value="NZ_CP013244.1"/>
</dbReference>
<dbReference type="KEGG" id="cbot:ATE48_13250"/>
<feature type="domain" description="Glycosyltransferase subfamily 4-like N-terminal" evidence="2">
    <location>
        <begin position="15"/>
        <end position="173"/>
    </location>
</feature>
<dbReference type="PANTHER" id="PTHR46401:SF2">
    <property type="entry name" value="GLYCOSYLTRANSFERASE WBBK-RELATED"/>
    <property type="match status" value="1"/>
</dbReference>
<dbReference type="OrthoDB" id="9807414at2"/>
<gene>
    <name evidence="3" type="ORF">ATE48_13250</name>
</gene>
<sequence length="359" mass="38648">MSTPRILIWFWSGGGGGSLFAYNLARRLSVRFGASAVTLSLRADDPTLERARDADFQVLAANIVSDRRKPLTTLSSLTRGARILADQARNADLVIVPMNFASAAPLSAGLKQPLVYCAHDPEPHPGDYARMLQRATQAVLLSRARKVMALSEYAAGRLRALGVASHKVEVAPLQSVFEPSPSRSKNGNPVQLVLAGRMIAYKGVDILADALAPLNTRDDWRLKIAGLGPALDDRMLARFAHPQIERAERAWMKDAELEALIANADVVLAPYRSATQSGVVAQAIARGTPCIVTPVGALGEQIGKGEAGWIADRADASAFAAVMSRALDQPGERAEKAAAALNLAYKAWEHDHWGWLDHL</sequence>
<dbReference type="SUPFAM" id="SSF53756">
    <property type="entry name" value="UDP-Glycosyltransferase/glycogen phosphorylase"/>
    <property type="match status" value="1"/>
</dbReference>
<dbReference type="CDD" id="cd03801">
    <property type="entry name" value="GT4_PimA-like"/>
    <property type="match status" value="1"/>
</dbReference>